<dbReference type="InterPro" id="IPR001986">
    <property type="entry name" value="Enolpyruvate_Tfrase_dom"/>
</dbReference>
<gene>
    <name evidence="7 9" type="primary">aroA</name>
    <name evidence="9" type="ORF">NSA47_10745</name>
</gene>
<feature type="domain" description="Enolpyruvate transferase" evidence="8">
    <location>
        <begin position="8"/>
        <end position="418"/>
    </location>
</feature>
<feature type="binding site" evidence="7">
    <location>
        <position position="171"/>
    </location>
    <ligand>
        <name>phosphoenolpyruvate</name>
        <dbReference type="ChEBI" id="CHEBI:58702"/>
    </ligand>
</feature>
<keyword evidence="3 7" id="KW-0028">Amino-acid biosynthesis</keyword>
<comment type="catalytic activity">
    <reaction evidence="6">
        <text>3-phosphoshikimate + phosphoenolpyruvate = 5-O-(1-carboxyvinyl)-3-phosphoshikimate + phosphate</text>
        <dbReference type="Rhea" id="RHEA:21256"/>
        <dbReference type="ChEBI" id="CHEBI:43474"/>
        <dbReference type="ChEBI" id="CHEBI:57701"/>
        <dbReference type="ChEBI" id="CHEBI:58702"/>
        <dbReference type="ChEBI" id="CHEBI:145989"/>
        <dbReference type="EC" id="2.5.1.19"/>
    </reaction>
    <physiologicalReaction direction="left-to-right" evidence="6">
        <dbReference type="Rhea" id="RHEA:21257"/>
    </physiologicalReaction>
</comment>
<feature type="binding site" evidence="7">
    <location>
        <position position="338"/>
    </location>
    <ligand>
        <name>3-phosphoshikimate</name>
        <dbReference type="ChEBI" id="CHEBI:145989"/>
    </ligand>
</feature>
<proteinExistence type="inferred from homology"/>
<feature type="binding site" evidence="7">
    <location>
        <position position="21"/>
    </location>
    <ligand>
        <name>3-phosphoshikimate</name>
        <dbReference type="ChEBI" id="CHEBI:145989"/>
    </ligand>
</feature>
<keyword evidence="10" id="KW-1185">Reference proteome</keyword>
<comment type="pathway">
    <text evidence="1 7">Metabolic intermediate biosynthesis; chorismate biosynthesis; chorismate from D-erythrose 4-phosphate and phosphoenolpyruvate: step 6/7.</text>
</comment>
<dbReference type="Proteomes" id="UP001205748">
    <property type="component" value="Unassembled WGS sequence"/>
</dbReference>
<dbReference type="PANTHER" id="PTHR21090">
    <property type="entry name" value="AROM/DEHYDROQUINATE SYNTHASE"/>
    <property type="match status" value="1"/>
</dbReference>
<feature type="binding site" evidence="7">
    <location>
        <position position="342"/>
    </location>
    <ligand>
        <name>phosphoenolpyruvate</name>
        <dbReference type="ChEBI" id="CHEBI:58702"/>
    </ligand>
</feature>
<feature type="binding site" evidence="7">
    <location>
        <position position="21"/>
    </location>
    <ligand>
        <name>phosphoenolpyruvate</name>
        <dbReference type="ChEBI" id="CHEBI:58702"/>
    </ligand>
</feature>
<dbReference type="Gene3D" id="3.65.10.10">
    <property type="entry name" value="Enolpyruvate transferase domain"/>
    <property type="match status" value="2"/>
</dbReference>
<evidence type="ECO:0000256" key="7">
    <source>
        <dbReference type="HAMAP-Rule" id="MF_00210"/>
    </source>
</evidence>
<dbReference type="SUPFAM" id="SSF55205">
    <property type="entry name" value="EPT/RTPC-like"/>
    <property type="match status" value="1"/>
</dbReference>
<dbReference type="Pfam" id="PF00275">
    <property type="entry name" value="EPSP_synthase"/>
    <property type="match status" value="1"/>
</dbReference>
<dbReference type="InterPro" id="IPR023193">
    <property type="entry name" value="EPSP_synthase_CS"/>
</dbReference>
<evidence type="ECO:0000259" key="8">
    <source>
        <dbReference type="Pfam" id="PF00275"/>
    </source>
</evidence>
<comment type="similarity">
    <text evidence="2 7">Belongs to the EPSP synthase family.</text>
</comment>
<dbReference type="GO" id="GO:0005737">
    <property type="term" value="C:cytoplasm"/>
    <property type="evidence" value="ECO:0007669"/>
    <property type="project" value="UniProtKB-SubCell"/>
</dbReference>
<evidence type="ECO:0000313" key="10">
    <source>
        <dbReference type="Proteomes" id="UP001205748"/>
    </source>
</evidence>
<comment type="subcellular location">
    <subcellularLocation>
        <location evidence="7">Cytoplasm</location>
    </subcellularLocation>
</comment>
<comment type="function">
    <text evidence="7">Catalyzes the transfer of the enolpyruvyl moiety of phosphoenolpyruvate (PEP) to the 5-hydroxyl of shikimate-3-phosphate (S3P) to produce enolpyruvyl shikimate-3-phosphate and inorganic phosphate.</text>
</comment>
<dbReference type="EC" id="2.5.1.19" evidence="7"/>
<feature type="binding site" evidence="7">
    <location>
        <position position="126"/>
    </location>
    <ligand>
        <name>phosphoenolpyruvate</name>
        <dbReference type="ChEBI" id="CHEBI:58702"/>
    </ligand>
</feature>
<dbReference type="GO" id="GO:0008652">
    <property type="term" value="P:amino acid biosynthetic process"/>
    <property type="evidence" value="ECO:0007669"/>
    <property type="project" value="UniProtKB-KW"/>
</dbReference>
<evidence type="ECO:0000313" key="9">
    <source>
        <dbReference type="EMBL" id="MCR1899462.1"/>
    </source>
</evidence>
<accession>A0AAE3L084</accession>
<dbReference type="PANTHER" id="PTHR21090:SF5">
    <property type="entry name" value="PENTAFUNCTIONAL AROM POLYPEPTIDE"/>
    <property type="match status" value="1"/>
</dbReference>
<organism evidence="9 10">
    <name type="scientific">Irregularibacter muris</name>
    <dbReference type="NCBI Taxonomy" id="1796619"/>
    <lineage>
        <taxon>Bacteria</taxon>
        <taxon>Bacillati</taxon>
        <taxon>Bacillota</taxon>
        <taxon>Clostridia</taxon>
        <taxon>Eubacteriales</taxon>
        <taxon>Eubacteriaceae</taxon>
        <taxon>Irregularibacter</taxon>
    </lineage>
</organism>
<dbReference type="GO" id="GO:0009073">
    <property type="term" value="P:aromatic amino acid family biosynthetic process"/>
    <property type="evidence" value="ECO:0007669"/>
    <property type="project" value="UniProtKB-KW"/>
</dbReference>
<keyword evidence="4 7" id="KW-0808">Transferase</keyword>
<dbReference type="InterPro" id="IPR036968">
    <property type="entry name" value="Enolpyruvate_Tfrase_sf"/>
</dbReference>
<dbReference type="NCBIfam" id="TIGR01356">
    <property type="entry name" value="aroA"/>
    <property type="match status" value="1"/>
</dbReference>
<feature type="binding site" evidence="7">
    <location>
        <position position="171"/>
    </location>
    <ligand>
        <name>3-phosphoshikimate</name>
        <dbReference type="ChEBI" id="CHEBI:145989"/>
    </ligand>
</feature>
<dbReference type="CDD" id="cd01556">
    <property type="entry name" value="EPSP_synthase"/>
    <property type="match status" value="1"/>
</dbReference>
<dbReference type="PROSITE" id="PS00885">
    <property type="entry name" value="EPSP_SYNTHASE_2"/>
    <property type="match status" value="1"/>
</dbReference>
<dbReference type="InterPro" id="IPR006264">
    <property type="entry name" value="EPSP_synthase"/>
</dbReference>
<comment type="caution">
    <text evidence="7">Lacks conserved residue(s) required for the propagation of feature annotation.</text>
</comment>
<evidence type="ECO:0000256" key="6">
    <source>
        <dbReference type="ARBA" id="ARBA00044633"/>
    </source>
</evidence>
<feature type="binding site" evidence="7">
    <location>
        <position position="384"/>
    </location>
    <ligand>
        <name>phosphoenolpyruvate</name>
        <dbReference type="ChEBI" id="CHEBI:58702"/>
    </ligand>
</feature>
<feature type="binding site" evidence="7">
    <location>
        <position position="410"/>
    </location>
    <ligand>
        <name>phosphoenolpyruvate</name>
        <dbReference type="ChEBI" id="CHEBI:58702"/>
    </ligand>
</feature>
<feature type="binding site" evidence="7">
    <location>
        <position position="197"/>
    </location>
    <ligand>
        <name>3-phosphoshikimate</name>
        <dbReference type="ChEBI" id="CHEBI:145989"/>
    </ligand>
</feature>
<protein>
    <recommendedName>
        <fullName evidence="7">3-phosphoshikimate 1-carboxyvinyltransferase</fullName>
        <ecNumber evidence="7">2.5.1.19</ecNumber>
    </recommendedName>
    <alternativeName>
        <fullName evidence="7">5-enolpyruvylshikimate-3-phosphate synthase</fullName>
        <shortName evidence="7">EPSP synthase</shortName>
        <shortName evidence="7">EPSPS</shortName>
    </alternativeName>
</protein>
<evidence type="ECO:0000256" key="1">
    <source>
        <dbReference type="ARBA" id="ARBA00004811"/>
    </source>
</evidence>
<feature type="binding site" evidence="7">
    <location>
        <position position="169"/>
    </location>
    <ligand>
        <name>3-phosphoshikimate</name>
        <dbReference type="ChEBI" id="CHEBI:145989"/>
    </ligand>
</feature>
<evidence type="ECO:0000256" key="4">
    <source>
        <dbReference type="ARBA" id="ARBA00022679"/>
    </source>
</evidence>
<evidence type="ECO:0000256" key="5">
    <source>
        <dbReference type="ARBA" id="ARBA00023141"/>
    </source>
</evidence>
<feature type="active site" description="Proton acceptor" evidence="7">
    <location>
        <position position="311"/>
    </location>
</feature>
<name>A0AAE3L084_9FIRM</name>
<feature type="binding site" evidence="7">
    <location>
        <position position="311"/>
    </location>
    <ligand>
        <name>3-phosphoshikimate</name>
        <dbReference type="ChEBI" id="CHEBI:145989"/>
    </ligand>
</feature>
<dbReference type="GO" id="GO:0009423">
    <property type="term" value="P:chorismate biosynthetic process"/>
    <property type="evidence" value="ECO:0007669"/>
    <property type="project" value="UniProtKB-UniRule"/>
</dbReference>
<dbReference type="InterPro" id="IPR013792">
    <property type="entry name" value="RNA3'P_cycl/enolpyr_Trfase_a/b"/>
</dbReference>
<evidence type="ECO:0000256" key="2">
    <source>
        <dbReference type="ARBA" id="ARBA00009948"/>
    </source>
</evidence>
<sequence length="432" mass="47494">MKKIKILPKALAGTIAIPPSKSLSHRALICAGLSQGKSILGNILPSQDILATCKALESLGVKIDWEKEQNNKDIQPITVKGQSYPRAIHKEINCRESGSTLRFLIPLAALTGEKIRFIGQGKLGQRPLEPYYEIFQQQNIQYRTTQGGLPLTIQGTLQPGIYSLRGDISSQFITGLLFALPLLDGDSTIILTTPLESKGYIDLTLDTLEKFSLDIENQNHQKFIIKGNQQYKAKDYSIEGDFSQGAFWLVAGTLGGEIQSTHLNPQSLQGDRVIVNILKQMGGDISQRAQTILAKPSLTKGITIDAAHCPDLVPILAVLASLSQGNTRIINAQRLRIKESDRLKAISTELNKLGAQVEELPDGLIIQGRENLQGGEVDSWNDHRIAMALAIASIKCKEPVIMTNSEAVTKSYPYFWRDFEKLGGEIHECNMG</sequence>
<dbReference type="GO" id="GO:0003866">
    <property type="term" value="F:3-phosphoshikimate 1-carboxyvinyltransferase activity"/>
    <property type="evidence" value="ECO:0007669"/>
    <property type="project" value="UniProtKB-UniRule"/>
</dbReference>
<dbReference type="PIRSF" id="PIRSF000505">
    <property type="entry name" value="EPSPS"/>
    <property type="match status" value="1"/>
</dbReference>
<feature type="binding site" evidence="7">
    <location>
        <position position="170"/>
    </location>
    <ligand>
        <name>3-phosphoshikimate</name>
        <dbReference type="ChEBI" id="CHEBI:145989"/>
    </ligand>
</feature>
<dbReference type="AlphaFoldDB" id="A0AAE3L084"/>
<feature type="binding site" evidence="7">
    <location>
        <position position="26"/>
    </location>
    <ligand>
        <name>3-phosphoshikimate</name>
        <dbReference type="ChEBI" id="CHEBI:145989"/>
    </ligand>
</feature>
<dbReference type="EMBL" id="JANKAS010000010">
    <property type="protein sequence ID" value="MCR1899462.1"/>
    <property type="molecule type" value="Genomic_DNA"/>
</dbReference>
<feature type="binding site" evidence="7">
    <location>
        <position position="22"/>
    </location>
    <ligand>
        <name>3-phosphoshikimate</name>
        <dbReference type="ChEBI" id="CHEBI:145989"/>
    </ligand>
</feature>
<dbReference type="HAMAP" id="MF_00210">
    <property type="entry name" value="EPSP_synth"/>
    <property type="match status" value="1"/>
</dbReference>
<feature type="binding site" evidence="7">
    <location>
        <position position="98"/>
    </location>
    <ligand>
        <name>phosphoenolpyruvate</name>
        <dbReference type="ChEBI" id="CHEBI:58702"/>
    </ligand>
</feature>
<comment type="caution">
    <text evidence="9">The sequence shown here is derived from an EMBL/GenBank/DDBJ whole genome shotgun (WGS) entry which is preliminary data.</text>
</comment>
<keyword evidence="7" id="KW-0963">Cytoplasm</keyword>
<reference evidence="9" key="1">
    <citation type="submission" date="2022-07" db="EMBL/GenBank/DDBJ databases">
        <title>Enhanced cultured diversity of the mouse gut microbiota enables custom-made synthetic communities.</title>
        <authorList>
            <person name="Afrizal A."/>
        </authorList>
    </citation>
    <scope>NUCLEOTIDE SEQUENCE</scope>
    <source>
        <strain evidence="9">DSM 28593</strain>
    </source>
</reference>
<keyword evidence="5 7" id="KW-0057">Aromatic amino acid biosynthesis</keyword>
<dbReference type="RefSeq" id="WP_257531860.1">
    <property type="nucleotide sequence ID" value="NZ_JANKAS010000010.1"/>
</dbReference>
<comment type="subunit">
    <text evidence="7">Monomer.</text>
</comment>
<evidence type="ECO:0000256" key="3">
    <source>
        <dbReference type="ARBA" id="ARBA00022605"/>
    </source>
</evidence>